<keyword evidence="3" id="KW-1185">Reference proteome</keyword>
<feature type="transmembrane region" description="Helical" evidence="1">
    <location>
        <begin position="93"/>
        <end position="112"/>
    </location>
</feature>
<sequence>MNHVRFRVKTLLIATTVVAVVLVYVLSWMRLVRSALPDAPSQRSHGCYALVGILLVAVLFAMLAAARQNMLADILAEKVLPLRMQLVDPRWSVWRVLVVIALLYGTAAVLVLPPEEPDINTLMIGYYLAYLPDAAAVFCLGILWSYLFLIPRVQQSFPVLCTETGMYVPGHKFIAWKWLQKYEWVDRVDGRLKLIAPAARAWLPIKVTIHPDDIDAVDEFLSNKLSENAGTR</sequence>
<name>A0A9X2JGW5_9BACT</name>
<proteinExistence type="predicted"/>
<feature type="transmembrane region" description="Helical" evidence="1">
    <location>
        <begin position="49"/>
        <end position="66"/>
    </location>
</feature>
<evidence type="ECO:0000256" key="1">
    <source>
        <dbReference type="SAM" id="Phobius"/>
    </source>
</evidence>
<dbReference type="RefSeq" id="WP_252853286.1">
    <property type="nucleotide sequence ID" value="NZ_JAMXLR010000051.1"/>
</dbReference>
<dbReference type="Proteomes" id="UP001155241">
    <property type="component" value="Unassembled WGS sequence"/>
</dbReference>
<comment type="caution">
    <text evidence="2">The sequence shown here is derived from an EMBL/GenBank/DDBJ whole genome shotgun (WGS) entry which is preliminary data.</text>
</comment>
<organism evidence="2 3">
    <name type="scientific">Aeoliella straminimaris</name>
    <dbReference type="NCBI Taxonomy" id="2954799"/>
    <lineage>
        <taxon>Bacteria</taxon>
        <taxon>Pseudomonadati</taxon>
        <taxon>Planctomycetota</taxon>
        <taxon>Planctomycetia</taxon>
        <taxon>Pirellulales</taxon>
        <taxon>Lacipirellulaceae</taxon>
        <taxon>Aeoliella</taxon>
    </lineage>
</organism>
<keyword evidence="1" id="KW-0472">Membrane</keyword>
<gene>
    <name evidence="2" type="ORF">NG895_14790</name>
</gene>
<accession>A0A9X2JGW5</accession>
<keyword evidence="1" id="KW-0812">Transmembrane</keyword>
<keyword evidence="1" id="KW-1133">Transmembrane helix</keyword>
<feature type="transmembrane region" description="Helical" evidence="1">
    <location>
        <begin position="12"/>
        <end position="29"/>
    </location>
</feature>
<evidence type="ECO:0008006" key="4">
    <source>
        <dbReference type="Google" id="ProtNLM"/>
    </source>
</evidence>
<dbReference type="AlphaFoldDB" id="A0A9X2JGW5"/>
<evidence type="ECO:0000313" key="2">
    <source>
        <dbReference type="EMBL" id="MCO6045176.1"/>
    </source>
</evidence>
<evidence type="ECO:0000313" key="3">
    <source>
        <dbReference type="Proteomes" id="UP001155241"/>
    </source>
</evidence>
<protein>
    <recommendedName>
        <fullName evidence="4">DUF5673 domain-containing protein</fullName>
    </recommendedName>
</protein>
<dbReference type="EMBL" id="JAMXLR010000051">
    <property type="protein sequence ID" value="MCO6045176.1"/>
    <property type="molecule type" value="Genomic_DNA"/>
</dbReference>
<reference evidence="2" key="1">
    <citation type="submission" date="2022-06" db="EMBL/GenBank/DDBJ databases">
        <title>Aeoliella straminimaris, a novel planctomycete from sediments.</title>
        <authorList>
            <person name="Vitorino I.R."/>
            <person name="Lage O.M."/>
        </authorList>
    </citation>
    <scope>NUCLEOTIDE SEQUENCE</scope>
    <source>
        <strain evidence="2">ICT_H6.2</strain>
    </source>
</reference>
<feature type="transmembrane region" description="Helical" evidence="1">
    <location>
        <begin position="124"/>
        <end position="149"/>
    </location>
</feature>